<accession>A0A4P9YZ40</accession>
<reference evidence="3" key="1">
    <citation type="journal article" date="2018" name="Nat. Microbiol.">
        <title>Leveraging single-cell genomics to expand the fungal tree of life.</title>
        <authorList>
            <person name="Ahrendt S.R."/>
            <person name="Quandt C.A."/>
            <person name="Ciobanu D."/>
            <person name="Clum A."/>
            <person name="Salamov A."/>
            <person name="Andreopoulos B."/>
            <person name="Cheng J.F."/>
            <person name="Woyke T."/>
            <person name="Pelin A."/>
            <person name="Henrissat B."/>
            <person name="Reynolds N.K."/>
            <person name="Benny G.L."/>
            <person name="Smith M.E."/>
            <person name="James T.Y."/>
            <person name="Grigoriev I.V."/>
        </authorList>
    </citation>
    <scope>NUCLEOTIDE SEQUENCE [LARGE SCALE GENOMIC DNA]</scope>
    <source>
        <strain evidence="3">Benny S71-1</strain>
    </source>
</reference>
<proteinExistence type="inferred from homology"/>
<dbReference type="InterPro" id="IPR007757">
    <property type="entry name" value="MT-A70-like"/>
</dbReference>
<comment type="similarity">
    <text evidence="1">Belongs to the MT-A70-like family.</text>
</comment>
<organism evidence="2 3">
    <name type="scientific">Syncephalis pseudoplumigaleata</name>
    <dbReference type="NCBI Taxonomy" id="1712513"/>
    <lineage>
        <taxon>Eukaryota</taxon>
        <taxon>Fungi</taxon>
        <taxon>Fungi incertae sedis</taxon>
        <taxon>Zoopagomycota</taxon>
        <taxon>Zoopagomycotina</taxon>
        <taxon>Zoopagomycetes</taxon>
        <taxon>Zoopagales</taxon>
        <taxon>Piptocephalidaceae</taxon>
        <taxon>Syncephalis</taxon>
    </lineage>
</organism>
<name>A0A4P9YZ40_9FUNG</name>
<evidence type="ECO:0000313" key="3">
    <source>
        <dbReference type="Proteomes" id="UP000278143"/>
    </source>
</evidence>
<gene>
    <name evidence="2" type="ORF">SYNPS1DRAFT_15929</name>
</gene>
<dbReference type="Proteomes" id="UP000278143">
    <property type="component" value="Unassembled WGS sequence"/>
</dbReference>
<evidence type="ECO:0008006" key="4">
    <source>
        <dbReference type="Google" id="ProtNLM"/>
    </source>
</evidence>
<evidence type="ECO:0000256" key="1">
    <source>
        <dbReference type="PROSITE-ProRule" id="PRU00489"/>
    </source>
</evidence>
<dbReference type="AlphaFoldDB" id="A0A4P9YZ40"/>
<keyword evidence="3" id="KW-1185">Reference proteome</keyword>
<sequence length="160" mass="18841">GFLFIWAEKELLAQVVRVAMRWGFKYVENFCWIKKTPDNRIVKQSSAHFARSKATLLIFRKVIDSMRAYEGGEIDLRHQRNPDCVFDFIKPRQEACSRWLGDLTEEKPQFTYVMMETMLPGACYNEQDEAAGTAGTRLLELWARKEPRLRRRGWTMVSQE</sequence>
<dbReference type="PROSITE" id="PS51143">
    <property type="entry name" value="MT_A70"/>
    <property type="match status" value="1"/>
</dbReference>
<dbReference type="OrthoDB" id="426718at2759"/>
<dbReference type="Pfam" id="PF05063">
    <property type="entry name" value="MT-A70"/>
    <property type="match status" value="1"/>
</dbReference>
<feature type="non-terminal residue" evidence="2">
    <location>
        <position position="1"/>
    </location>
</feature>
<protein>
    <recommendedName>
        <fullName evidence="4">MT-A70-domain-containing protein</fullName>
    </recommendedName>
</protein>
<evidence type="ECO:0000313" key="2">
    <source>
        <dbReference type="EMBL" id="RKP25258.1"/>
    </source>
</evidence>
<dbReference type="EMBL" id="KZ989822">
    <property type="protein sequence ID" value="RKP25258.1"/>
    <property type="molecule type" value="Genomic_DNA"/>
</dbReference>